<dbReference type="GeneID" id="93570051"/>
<dbReference type="OrthoDB" id="5584028at2759"/>
<accession>A0A1L9UM28</accession>
<dbReference type="EMBL" id="KV878683">
    <property type="protein sequence ID" value="OJJ72803.1"/>
    <property type="molecule type" value="Genomic_DNA"/>
</dbReference>
<evidence type="ECO:0000313" key="1">
    <source>
        <dbReference type="EMBL" id="OJJ72803.1"/>
    </source>
</evidence>
<name>A0A1L9UM28_ASPBC</name>
<evidence type="ECO:0000313" key="2">
    <source>
        <dbReference type="Proteomes" id="UP000184499"/>
    </source>
</evidence>
<dbReference type="STRING" id="767769.A0A1L9UM28"/>
<dbReference type="Proteomes" id="UP000184499">
    <property type="component" value="Unassembled WGS sequence"/>
</dbReference>
<keyword evidence="2" id="KW-1185">Reference proteome</keyword>
<organism evidence="1 2">
    <name type="scientific">Aspergillus brasiliensis (strain CBS 101740 / IMI 381727 / IBT 21946)</name>
    <dbReference type="NCBI Taxonomy" id="767769"/>
    <lineage>
        <taxon>Eukaryota</taxon>
        <taxon>Fungi</taxon>
        <taxon>Dikarya</taxon>
        <taxon>Ascomycota</taxon>
        <taxon>Pezizomycotina</taxon>
        <taxon>Eurotiomycetes</taxon>
        <taxon>Eurotiomycetidae</taxon>
        <taxon>Eurotiales</taxon>
        <taxon>Aspergillaceae</taxon>
        <taxon>Aspergillus</taxon>
        <taxon>Aspergillus subgen. Circumdati</taxon>
    </lineage>
</organism>
<dbReference type="OMA" id="DYARHDE"/>
<dbReference type="AlphaFoldDB" id="A0A1L9UM28"/>
<proteinExistence type="predicted"/>
<dbReference type="PANTHER" id="PTHR37852">
    <property type="entry name" value="YALI0B21208P"/>
    <property type="match status" value="1"/>
</dbReference>
<protein>
    <submittedName>
        <fullName evidence="1">Uncharacterized protein</fullName>
    </submittedName>
</protein>
<gene>
    <name evidence="1" type="ORF">ASPBRDRAFT_123032</name>
</gene>
<sequence>MAERSWDRLRGPPNTDSLLWKIWNWDRFFEADAPPRLGIRLRKRVQYMSTSAWSAGMVIGYMHGSKTASYRYRAENAHRFPETARGWYQYHKSKNYQSFLQGTSQGMKMGVRLGTGALCFCLLEEVVDYARHDQRDFLSTVTAGLSMSGIYSVLARQDIYTAARSAKTGLKLSLAFGIVQDVLEYWKGTRPAYVDIVLGSRRSKTE</sequence>
<reference evidence="2" key="1">
    <citation type="journal article" date="2017" name="Genome Biol.">
        <title>Comparative genomics reveals high biological diversity and specific adaptations in the industrially and medically important fungal genus Aspergillus.</title>
        <authorList>
            <person name="de Vries R.P."/>
            <person name="Riley R."/>
            <person name="Wiebenga A."/>
            <person name="Aguilar-Osorio G."/>
            <person name="Amillis S."/>
            <person name="Uchima C.A."/>
            <person name="Anderluh G."/>
            <person name="Asadollahi M."/>
            <person name="Askin M."/>
            <person name="Barry K."/>
            <person name="Battaglia E."/>
            <person name="Bayram O."/>
            <person name="Benocci T."/>
            <person name="Braus-Stromeyer S.A."/>
            <person name="Caldana C."/>
            <person name="Canovas D."/>
            <person name="Cerqueira G.C."/>
            <person name="Chen F."/>
            <person name="Chen W."/>
            <person name="Choi C."/>
            <person name="Clum A."/>
            <person name="Dos Santos R.A."/>
            <person name="Damasio A.R."/>
            <person name="Diallinas G."/>
            <person name="Emri T."/>
            <person name="Fekete E."/>
            <person name="Flipphi M."/>
            <person name="Freyberg S."/>
            <person name="Gallo A."/>
            <person name="Gournas C."/>
            <person name="Habgood R."/>
            <person name="Hainaut M."/>
            <person name="Harispe M.L."/>
            <person name="Henrissat B."/>
            <person name="Hilden K.S."/>
            <person name="Hope R."/>
            <person name="Hossain A."/>
            <person name="Karabika E."/>
            <person name="Karaffa L."/>
            <person name="Karanyi Z."/>
            <person name="Krasevec N."/>
            <person name="Kuo A."/>
            <person name="Kusch H."/>
            <person name="LaButti K."/>
            <person name="Lagendijk E.L."/>
            <person name="Lapidus A."/>
            <person name="Levasseur A."/>
            <person name="Lindquist E."/>
            <person name="Lipzen A."/>
            <person name="Logrieco A.F."/>
            <person name="MacCabe A."/>
            <person name="Maekelae M.R."/>
            <person name="Malavazi I."/>
            <person name="Melin P."/>
            <person name="Meyer V."/>
            <person name="Mielnichuk N."/>
            <person name="Miskei M."/>
            <person name="Molnar A.P."/>
            <person name="Mule G."/>
            <person name="Ngan C.Y."/>
            <person name="Orejas M."/>
            <person name="Orosz E."/>
            <person name="Ouedraogo J.P."/>
            <person name="Overkamp K.M."/>
            <person name="Park H.-S."/>
            <person name="Perrone G."/>
            <person name="Piumi F."/>
            <person name="Punt P.J."/>
            <person name="Ram A.F."/>
            <person name="Ramon A."/>
            <person name="Rauscher S."/>
            <person name="Record E."/>
            <person name="Riano-Pachon D.M."/>
            <person name="Robert V."/>
            <person name="Roehrig J."/>
            <person name="Ruller R."/>
            <person name="Salamov A."/>
            <person name="Salih N.S."/>
            <person name="Samson R.A."/>
            <person name="Sandor E."/>
            <person name="Sanguinetti M."/>
            <person name="Schuetze T."/>
            <person name="Sepcic K."/>
            <person name="Shelest E."/>
            <person name="Sherlock G."/>
            <person name="Sophianopoulou V."/>
            <person name="Squina F.M."/>
            <person name="Sun H."/>
            <person name="Susca A."/>
            <person name="Todd R.B."/>
            <person name="Tsang A."/>
            <person name="Unkles S.E."/>
            <person name="van de Wiele N."/>
            <person name="van Rossen-Uffink D."/>
            <person name="Oliveira J.V."/>
            <person name="Vesth T.C."/>
            <person name="Visser J."/>
            <person name="Yu J.-H."/>
            <person name="Zhou M."/>
            <person name="Andersen M.R."/>
            <person name="Archer D.B."/>
            <person name="Baker S.E."/>
            <person name="Benoit I."/>
            <person name="Brakhage A.A."/>
            <person name="Braus G.H."/>
            <person name="Fischer R."/>
            <person name="Frisvad J.C."/>
            <person name="Goldman G.H."/>
            <person name="Houbraken J."/>
            <person name="Oakley B."/>
            <person name="Pocsi I."/>
            <person name="Scazzocchio C."/>
            <person name="Seiboth B."/>
            <person name="vanKuyk P.A."/>
            <person name="Wortman J."/>
            <person name="Dyer P.S."/>
            <person name="Grigoriev I.V."/>
        </authorList>
    </citation>
    <scope>NUCLEOTIDE SEQUENCE [LARGE SCALE GENOMIC DNA]</scope>
    <source>
        <strain evidence="2">CBS 101740 / IMI 381727 / IBT 21946</strain>
    </source>
</reference>
<dbReference type="RefSeq" id="XP_067480051.1">
    <property type="nucleotide sequence ID" value="XM_067617563.1"/>
</dbReference>
<dbReference type="PANTHER" id="PTHR37852:SF1">
    <property type="entry name" value="HIG1 DOMAIN-CONTAINING PROTEIN"/>
    <property type="match status" value="1"/>
</dbReference>
<dbReference type="VEuPathDB" id="FungiDB:ASPBRDRAFT_123032"/>